<reference evidence="1 2" key="1">
    <citation type="submission" date="2017-10" db="EMBL/GenBank/DDBJ databases">
        <title>Draft genome of Lysinibacillus fusiformis strain Juneja, a laboratory-derived pathogen of Drosophila melanogaster.</title>
        <authorList>
            <person name="Smith B.R."/>
            <person name="Unckless R.L."/>
        </authorList>
    </citation>
    <scope>NUCLEOTIDE SEQUENCE [LARGE SCALE GENOMIC DNA]</scope>
    <source>
        <strain evidence="1 2">Juneja</strain>
    </source>
</reference>
<accession>A0A2I0UVP4</accession>
<proteinExistence type="predicted"/>
<organism evidence="1 2">
    <name type="scientific">Lysinibacillus fusiformis</name>
    <dbReference type="NCBI Taxonomy" id="28031"/>
    <lineage>
        <taxon>Bacteria</taxon>
        <taxon>Bacillati</taxon>
        <taxon>Bacillota</taxon>
        <taxon>Bacilli</taxon>
        <taxon>Bacillales</taxon>
        <taxon>Bacillaceae</taxon>
        <taxon>Lysinibacillus</taxon>
    </lineage>
</organism>
<dbReference type="AlphaFoldDB" id="A0A2I0UVP4"/>
<evidence type="ECO:0000313" key="2">
    <source>
        <dbReference type="Proteomes" id="UP000234956"/>
    </source>
</evidence>
<dbReference type="EMBL" id="PDFK01000009">
    <property type="protein sequence ID" value="PKU50096.1"/>
    <property type="molecule type" value="Genomic_DNA"/>
</dbReference>
<sequence length="94" mass="11084">MNRSELEVKQFVEYFNLYCNDCLADVAIEMEKIAVCFIIRVSGEILFDNDSEEMIMFKTAAEAYEYIEVLKRNGALKDYFFIDVEVDYMVYANE</sequence>
<gene>
    <name evidence="1" type="ORF">CRI88_19875</name>
</gene>
<protein>
    <submittedName>
        <fullName evidence="1">Uncharacterized protein</fullName>
    </submittedName>
</protein>
<evidence type="ECO:0000313" key="1">
    <source>
        <dbReference type="EMBL" id="PKU50096.1"/>
    </source>
</evidence>
<name>A0A2I0UVP4_9BACI</name>
<dbReference type="Proteomes" id="UP000234956">
    <property type="component" value="Unassembled WGS sequence"/>
</dbReference>
<dbReference type="RefSeq" id="WP_101966962.1">
    <property type="nucleotide sequence ID" value="NZ_PDFK01000009.1"/>
</dbReference>
<comment type="caution">
    <text evidence="1">The sequence shown here is derived from an EMBL/GenBank/DDBJ whole genome shotgun (WGS) entry which is preliminary data.</text>
</comment>